<keyword evidence="2" id="KW-0812">Transmembrane</keyword>
<organism evidence="3 4">
    <name type="scientific">Microbulbifer bruguierae</name>
    <dbReference type="NCBI Taxonomy" id="3029061"/>
    <lineage>
        <taxon>Bacteria</taxon>
        <taxon>Pseudomonadati</taxon>
        <taxon>Pseudomonadota</taxon>
        <taxon>Gammaproteobacteria</taxon>
        <taxon>Cellvibrionales</taxon>
        <taxon>Microbulbiferaceae</taxon>
        <taxon>Microbulbifer</taxon>
    </lineage>
</organism>
<evidence type="ECO:0000256" key="1">
    <source>
        <dbReference type="SAM" id="MobiDB-lite"/>
    </source>
</evidence>
<gene>
    <name evidence="3" type="primary">pilV</name>
    <name evidence="3" type="ORF">PVT68_07810</name>
</gene>
<dbReference type="InterPro" id="IPR013362">
    <property type="entry name" value="Pilus_4_PilV"/>
</dbReference>
<feature type="transmembrane region" description="Helical" evidence="2">
    <location>
        <begin position="6"/>
        <end position="29"/>
    </location>
</feature>
<dbReference type="NCBIfam" id="TIGR02523">
    <property type="entry name" value="type_IV_pilV"/>
    <property type="match status" value="1"/>
</dbReference>
<keyword evidence="2" id="KW-0472">Membrane</keyword>
<reference evidence="3 4" key="1">
    <citation type="submission" date="2023-02" db="EMBL/GenBank/DDBJ databases">
        <title>Description and genomic characterization of Microbulbifer bruguierae sp. nov., isolated from the sediment of mangrove plant Bruguiera sexangula.</title>
        <authorList>
            <person name="Long M."/>
        </authorList>
    </citation>
    <scope>NUCLEOTIDE SEQUENCE [LARGE SCALE GENOMIC DNA]</scope>
    <source>
        <strain evidence="3 4">H12</strain>
    </source>
</reference>
<keyword evidence="2" id="KW-1133">Transmembrane helix</keyword>
<feature type="region of interest" description="Disordered" evidence="1">
    <location>
        <begin position="69"/>
        <end position="97"/>
    </location>
</feature>
<dbReference type="RefSeq" id="WP_280322163.1">
    <property type="nucleotide sequence ID" value="NZ_CP118605.1"/>
</dbReference>
<keyword evidence="4" id="KW-1185">Reference proteome</keyword>
<feature type="region of interest" description="Disordered" evidence="1">
    <location>
        <begin position="133"/>
        <end position="153"/>
    </location>
</feature>
<accession>A0ABY8NIK3</accession>
<feature type="compositionally biased region" description="Acidic residues" evidence="1">
    <location>
        <begin position="73"/>
        <end position="88"/>
    </location>
</feature>
<dbReference type="Proteomes" id="UP001236500">
    <property type="component" value="Chromosome"/>
</dbReference>
<evidence type="ECO:0000313" key="3">
    <source>
        <dbReference type="EMBL" id="WGL18189.1"/>
    </source>
</evidence>
<evidence type="ECO:0000313" key="4">
    <source>
        <dbReference type="Proteomes" id="UP001236500"/>
    </source>
</evidence>
<sequence>MKKQQGAGLIEVLVTVLIMGTSLLALAALQSKSLHYNHGAYLRSQANILAYDLLDRIRLNQEKLDSYLLEPADPADADADAPEEEAEPAESTLASQDLEEWQSELQSALPGANGQVSCEAVHRVCTVTIEWSEQNSSGDTSEDTTKFVYTTRI</sequence>
<evidence type="ECO:0000256" key="2">
    <source>
        <dbReference type="SAM" id="Phobius"/>
    </source>
</evidence>
<dbReference type="EMBL" id="CP118605">
    <property type="protein sequence ID" value="WGL18189.1"/>
    <property type="molecule type" value="Genomic_DNA"/>
</dbReference>
<protein>
    <submittedName>
        <fullName evidence="3">Type IV pilus modification protein PilV</fullName>
    </submittedName>
</protein>
<name>A0ABY8NIK3_9GAMM</name>
<proteinExistence type="predicted"/>